<dbReference type="InterPro" id="IPR007409">
    <property type="entry name" value="Restrct_endonuc_type1_HsdR_N"/>
</dbReference>
<evidence type="ECO:0000256" key="8">
    <source>
        <dbReference type="ARBA" id="ARBA00022840"/>
    </source>
</evidence>
<keyword evidence="3" id="KW-0540">Nuclease</keyword>
<dbReference type="GO" id="GO:0009035">
    <property type="term" value="F:type I site-specific deoxyribonuclease activity"/>
    <property type="evidence" value="ECO:0007669"/>
    <property type="project" value="UniProtKB-EC"/>
</dbReference>
<dbReference type="SUPFAM" id="SSF52540">
    <property type="entry name" value="P-loop containing nucleoside triphosphate hydrolases"/>
    <property type="match status" value="1"/>
</dbReference>
<keyword evidence="5 10" id="KW-0680">Restriction system</keyword>
<keyword evidence="4 10" id="KW-0547">Nucleotide-binding</keyword>
<evidence type="ECO:0000256" key="1">
    <source>
        <dbReference type="ARBA" id="ARBA00000851"/>
    </source>
</evidence>
<dbReference type="NCBIfam" id="TIGR00348">
    <property type="entry name" value="hsdR"/>
    <property type="match status" value="1"/>
</dbReference>
<dbReference type="AlphaFoldDB" id="A0A1U7PZE9"/>
<dbReference type="InterPro" id="IPR055180">
    <property type="entry name" value="HsdR_RecA-like_helicase_dom_2"/>
</dbReference>
<evidence type="ECO:0000256" key="4">
    <source>
        <dbReference type="ARBA" id="ARBA00022741"/>
    </source>
</evidence>
<evidence type="ECO:0000256" key="5">
    <source>
        <dbReference type="ARBA" id="ARBA00022747"/>
    </source>
</evidence>
<dbReference type="Pfam" id="PF04313">
    <property type="entry name" value="HSDR_N"/>
    <property type="match status" value="1"/>
</dbReference>
<dbReference type="CDD" id="cd18800">
    <property type="entry name" value="SF2_C_EcoR124I-like"/>
    <property type="match status" value="1"/>
</dbReference>
<dbReference type="InterPro" id="IPR051268">
    <property type="entry name" value="Type-I_R_enzyme_R_subunit"/>
</dbReference>
<keyword evidence="9 10" id="KW-0238">DNA-binding</keyword>
<dbReference type="GO" id="GO:0005524">
    <property type="term" value="F:ATP binding"/>
    <property type="evidence" value="ECO:0007669"/>
    <property type="project" value="UniProtKB-KW"/>
</dbReference>
<comment type="subunit">
    <text evidence="10">The type I restriction/modification system is composed of three polypeptides R, M and S.</text>
</comment>
<dbReference type="InterPro" id="IPR040980">
    <property type="entry name" value="SWI2_SNF2"/>
</dbReference>
<feature type="domain" description="Helicase ATP-binding" evidence="11">
    <location>
        <begin position="261"/>
        <end position="415"/>
    </location>
</feature>
<dbReference type="PROSITE" id="PS51192">
    <property type="entry name" value="HELICASE_ATP_BIND_1"/>
    <property type="match status" value="1"/>
</dbReference>
<organism evidence="12 13">
    <name type="scientific">Epilithonimonas bovis DSM 19482</name>
    <dbReference type="NCBI Taxonomy" id="1121284"/>
    <lineage>
        <taxon>Bacteria</taxon>
        <taxon>Pseudomonadati</taxon>
        <taxon>Bacteroidota</taxon>
        <taxon>Flavobacteriia</taxon>
        <taxon>Flavobacteriales</taxon>
        <taxon>Weeksellaceae</taxon>
        <taxon>Chryseobacterium group</taxon>
        <taxon>Epilithonimonas</taxon>
    </lineage>
</organism>
<dbReference type="STRING" id="1121284.SAMN05660493_02150"/>
<evidence type="ECO:0000256" key="6">
    <source>
        <dbReference type="ARBA" id="ARBA00022759"/>
    </source>
</evidence>
<dbReference type="InterPro" id="IPR004473">
    <property type="entry name" value="Restrct_endonuc_typeI_HsdR"/>
</dbReference>
<dbReference type="GO" id="GO:0009307">
    <property type="term" value="P:DNA restriction-modification system"/>
    <property type="evidence" value="ECO:0007669"/>
    <property type="project" value="UniProtKB-KW"/>
</dbReference>
<reference evidence="13" key="1">
    <citation type="submission" date="2016-10" db="EMBL/GenBank/DDBJ databases">
        <authorList>
            <person name="Varghese N."/>
            <person name="Submissions S."/>
        </authorList>
    </citation>
    <scope>NUCLEOTIDE SEQUENCE [LARGE SCALE GENOMIC DNA]</scope>
    <source>
        <strain evidence="13">DSM 19482</strain>
    </source>
</reference>
<dbReference type="CDD" id="cd22332">
    <property type="entry name" value="HsdR_N"/>
    <property type="match status" value="1"/>
</dbReference>
<protein>
    <recommendedName>
        <fullName evidence="10">Type I restriction enzyme endonuclease subunit</fullName>
        <shortName evidence="10">R protein</shortName>
        <ecNumber evidence="10">3.1.21.3</ecNumber>
    </recommendedName>
</protein>
<keyword evidence="6" id="KW-0255">Endonuclease</keyword>
<keyword evidence="8 10" id="KW-0067">ATP-binding</keyword>
<dbReference type="Pfam" id="PF22679">
    <property type="entry name" value="T1R_D3-like"/>
    <property type="match status" value="1"/>
</dbReference>
<dbReference type="PANTHER" id="PTHR30195:SF16">
    <property type="entry name" value="TYPE I RESTRICTION ENZYME ENDONUCLEASE SUBUNIT"/>
    <property type="match status" value="1"/>
</dbReference>
<evidence type="ECO:0000256" key="10">
    <source>
        <dbReference type="RuleBase" id="RU364115"/>
    </source>
</evidence>
<dbReference type="GO" id="GO:0003677">
    <property type="term" value="F:DNA binding"/>
    <property type="evidence" value="ECO:0007669"/>
    <property type="project" value="UniProtKB-KW"/>
</dbReference>
<evidence type="ECO:0000256" key="7">
    <source>
        <dbReference type="ARBA" id="ARBA00022801"/>
    </source>
</evidence>
<dbReference type="InterPro" id="IPR027417">
    <property type="entry name" value="P-loop_NTPase"/>
</dbReference>
<keyword evidence="13" id="KW-1185">Reference proteome</keyword>
<dbReference type="Gene3D" id="3.90.1570.50">
    <property type="match status" value="1"/>
</dbReference>
<dbReference type="Proteomes" id="UP000187261">
    <property type="component" value="Unassembled WGS sequence"/>
</dbReference>
<name>A0A1U7PZE9_9FLAO</name>
<dbReference type="Gene3D" id="1.20.58.910">
    <property type="match status" value="1"/>
</dbReference>
<accession>A0A1U7PZE9</accession>
<comment type="catalytic activity">
    <reaction evidence="1 10">
        <text>Endonucleolytic cleavage of DNA to give random double-stranded fragments with terminal 5'-phosphates, ATP is simultaneously hydrolyzed.</text>
        <dbReference type="EC" id="3.1.21.3"/>
    </reaction>
</comment>
<dbReference type="InterPro" id="IPR014001">
    <property type="entry name" value="Helicase_ATP-bd"/>
</dbReference>
<comment type="similarity">
    <text evidence="2 10">Belongs to the HsdR family.</text>
</comment>
<evidence type="ECO:0000313" key="12">
    <source>
        <dbReference type="EMBL" id="SIT97433.1"/>
    </source>
</evidence>
<dbReference type="Pfam" id="PF18766">
    <property type="entry name" value="SWI2_SNF2"/>
    <property type="match status" value="1"/>
</dbReference>
<gene>
    <name evidence="12" type="ORF">SAMN05660493_02150</name>
</gene>
<evidence type="ECO:0000256" key="2">
    <source>
        <dbReference type="ARBA" id="ARBA00008598"/>
    </source>
</evidence>
<evidence type="ECO:0000256" key="3">
    <source>
        <dbReference type="ARBA" id="ARBA00022722"/>
    </source>
</evidence>
<evidence type="ECO:0000259" key="11">
    <source>
        <dbReference type="PROSITE" id="PS51192"/>
    </source>
</evidence>
<sequence>MMTKEAQIEDLFIKKLEDLKYTYRKDIHDKDTLEKNFREKFETLNRVKLSNSEFERLKSDIINPDVFNASKLLRARNYFQREDGTPLHYTLVNIKDWCKNEYEVINQLRINTQNSNHRYDVIILINGIPIVQVELKTLEISPRKAMQQIVDYKNDSGNGYTNSLLCFVQLFIVSNKTNTYYFANNRNQHFSFNADEQFLPVYQYADEQNKKITHIDSFAEKFLPKCTLGELISKYMVLVESEQKMLIMRPYQIYAVKAIVDCIQQNRGNGYIWHTTGSGKTLTSFKASTLLKDNPDIEKCLFVVDRKDLDRQTREEFNKFQEGSVEENTNTETLVNRLLSTDYADKVIVTTIQKLGLALDESNRKNYKERLLSLSKKRIVFIFDECHRSQFGENHKAIKEFFPNAQLFGFTGTPIFPDNSSYTIREGEQAFNKTTDDIFEKQLHAYTITHAIDDRNVLRFHIDYFKGKGNVQLKPGETLAQQAVAEAIIEKHDVATNSRRFNAVLATASINNAIEYYRLFKEIQQKKKAENEDYEQLNIACVFSPPAQLIAKNGDKQSQKNAEDIKQLQEDLVQESLDNQINPEEKKKALIEIIADYNKQYNTNHNINEFDSYYQNVQKRIKDHKYSNKDYPHKNKIDITIVVDMLLTGFDSKYLNTLYVDKNLKFHGLIQAFSRTNRVLNDTKPYGNILDFRHQQDAVNAAITLFSGEKSDEEAKEIWLVEPAPVVIEKYKEAVAQLGDFMAKNNLVCEPQEVYNLRGDAAKIAFVKNFKEVQRLKTQLDQYTDLDIEQKEIIETILPEDTLRSFKSSYIETAKQFKKIQQDEGRNAPDDIQQLDFEFVLFASTLIDYDYIMSLIADNMQKKPAKQKMTKSQVISLLTSSSNMMEEQEDLTEYINSLDWNSGQDEQALKKGYEIFKIEKNNKELLAIADKHNLPVTILKDFISQVLNRMIFDGEKLTDLLEPLELSWKERKTKELSLMEDLVPILKKQAQGREISGLAAYE</sequence>
<dbReference type="InterPro" id="IPR022625">
    <property type="entry name" value="TypeI_RM_Rsu_C"/>
</dbReference>
<keyword evidence="7 10" id="KW-0378">Hydrolase</keyword>
<evidence type="ECO:0000256" key="9">
    <source>
        <dbReference type="ARBA" id="ARBA00023125"/>
    </source>
</evidence>
<evidence type="ECO:0000313" key="13">
    <source>
        <dbReference type="Proteomes" id="UP000187261"/>
    </source>
</evidence>
<comment type="function">
    <text evidence="10">Subunit R is required for both nuclease and ATPase activities, but not for modification.</text>
</comment>
<dbReference type="REBASE" id="200196">
    <property type="entry name" value="Cbo19482ORF2148P"/>
</dbReference>
<dbReference type="EC" id="3.1.21.3" evidence="10"/>
<proteinExistence type="inferred from homology"/>
<dbReference type="SMART" id="SM00487">
    <property type="entry name" value="DEXDc"/>
    <property type="match status" value="1"/>
</dbReference>
<dbReference type="Pfam" id="PF12008">
    <property type="entry name" value="EcoR124_C"/>
    <property type="match status" value="1"/>
</dbReference>
<dbReference type="Gene3D" id="3.40.50.300">
    <property type="entry name" value="P-loop containing nucleotide triphosphate hydrolases"/>
    <property type="match status" value="2"/>
</dbReference>
<dbReference type="EMBL" id="FTPU01000023">
    <property type="protein sequence ID" value="SIT97433.1"/>
    <property type="molecule type" value="Genomic_DNA"/>
</dbReference>
<dbReference type="PANTHER" id="PTHR30195">
    <property type="entry name" value="TYPE I SITE-SPECIFIC DEOXYRIBONUCLEASE PROTEIN SUBUNIT M AND R"/>
    <property type="match status" value="1"/>
</dbReference>